<keyword evidence="3" id="KW-0812">Transmembrane</keyword>
<comment type="caution">
    <text evidence="8">The sequence shown here is derived from an EMBL/GenBank/DDBJ whole genome shotgun (WGS) entry which is preliminary data.</text>
</comment>
<feature type="transmembrane region" description="Helical" evidence="3">
    <location>
        <begin position="6"/>
        <end position="24"/>
    </location>
</feature>
<evidence type="ECO:0000313" key="8">
    <source>
        <dbReference type="EMBL" id="RIJ50205.1"/>
    </source>
</evidence>
<evidence type="ECO:0000256" key="3">
    <source>
        <dbReference type="SAM" id="Phobius"/>
    </source>
</evidence>
<dbReference type="EMBL" id="QWGR01000002">
    <property type="protein sequence ID" value="RIJ50205.1"/>
    <property type="molecule type" value="Genomic_DNA"/>
</dbReference>
<organism evidence="8 9">
    <name type="scientific">Maribellus luteus</name>
    <dbReference type="NCBI Taxonomy" id="2305463"/>
    <lineage>
        <taxon>Bacteria</taxon>
        <taxon>Pseudomonadati</taxon>
        <taxon>Bacteroidota</taxon>
        <taxon>Bacteroidia</taxon>
        <taxon>Marinilabiliales</taxon>
        <taxon>Prolixibacteraceae</taxon>
        <taxon>Maribellus</taxon>
    </lineage>
</organism>
<dbReference type="PANTHER" id="PTHR30469">
    <property type="entry name" value="MULTIDRUG RESISTANCE PROTEIN MDTA"/>
    <property type="match status" value="1"/>
</dbReference>
<dbReference type="Pfam" id="PF25975">
    <property type="entry name" value="CzcB_C"/>
    <property type="match status" value="1"/>
</dbReference>
<protein>
    <submittedName>
        <fullName evidence="8">Efflux RND transporter periplasmic adaptor subunit</fullName>
    </submittedName>
</protein>
<dbReference type="InterPro" id="IPR058636">
    <property type="entry name" value="Beta-barrel_YknX"/>
</dbReference>
<dbReference type="SUPFAM" id="SSF111369">
    <property type="entry name" value="HlyD-like secretion proteins"/>
    <property type="match status" value="1"/>
</dbReference>
<dbReference type="RefSeq" id="WP_119436891.1">
    <property type="nucleotide sequence ID" value="NZ_QWGR01000002.1"/>
</dbReference>
<dbReference type="Gene3D" id="1.10.287.470">
    <property type="entry name" value="Helix hairpin bin"/>
    <property type="match status" value="1"/>
</dbReference>
<dbReference type="GO" id="GO:0015562">
    <property type="term" value="F:efflux transmembrane transporter activity"/>
    <property type="evidence" value="ECO:0007669"/>
    <property type="project" value="InterPro"/>
</dbReference>
<dbReference type="Pfam" id="PF25990">
    <property type="entry name" value="Beta-barrel_YknX"/>
    <property type="match status" value="1"/>
</dbReference>
<dbReference type="InterPro" id="IPR058624">
    <property type="entry name" value="MdtA-like_HH"/>
</dbReference>
<evidence type="ECO:0000256" key="1">
    <source>
        <dbReference type="ARBA" id="ARBA00009477"/>
    </source>
</evidence>
<dbReference type="PANTHER" id="PTHR30469:SF33">
    <property type="entry name" value="SLR1207 PROTEIN"/>
    <property type="match status" value="1"/>
</dbReference>
<feature type="domain" description="YknX-like beta-barrel" evidence="7">
    <location>
        <begin position="227"/>
        <end position="291"/>
    </location>
</feature>
<dbReference type="Proteomes" id="UP000265926">
    <property type="component" value="Unassembled WGS sequence"/>
</dbReference>
<keyword evidence="3" id="KW-0472">Membrane</keyword>
<evidence type="ECO:0000259" key="5">
    <source>
        <dbReference type="Pfam" id="PF25917"/>
    </source>
</evidence>
<dbReference type="GO" id="GO:1990281">
    <property type="term" value="C:efflux pump complex"/>
    <property type="evidence" value="ECO:0007669"/>
    <property type="project" value="TreeGrafter"/>
</dbReference>
<feature type="domain" description="Multidrug resistance protein MdtA-like alpha-helical hairpin" evidence="4">
    <location>
        <begin position="110"/>
        <end position="184"/>
    </location>
</feature>
<keyword evidence="3" id="KW-1133">Transmembrane helix</keyword>
<feature type="region of interest" description="Disordered" evidence="2">
    <location>
        <begin position="340"/>
        <end position="369"/>
    </location>
</feature>
<dbReference type="Gene3D" id="2.40.50.100">
    <property type="match status" value="1"/>
</dbReference>
<comment type="similarity">
    <text evidence="1">Belongs to the membrane fusion protein (MFP) (TC 8.A.1) family.</text>
</comment>
<dbReference type="Gene3D" id="2.40.420.20">
    <property type="match status" value="1"/>
</dbReference>
<dbReference type="OrthoDB" id="9809068at2"/>
<evidence type="ECO:0000259" key="6">
    <source>
        <dbReference type="Pfam" id="PF25975"/>
    </source>
</evidence>
<evidence type="ECO:0000313" key="9">
    <source>
        <dbReference type="Proteomes" id="UP000265926"/>
    </source>
</evidence>
<dbReference type="InterPro" id="IPR058649">
    <property type="entry name" value="CzcB_C"/>
</dbReference>
<feature type="domain" description="CzcB-like C-terminal circularly permuted SH3-like" evidence="6">
    <location>
        <begin position="369"/>
        <end position="411"/>
    </location>
</feature>
<evidence type="ECO:0000259" key="4">
    <source>
        <dbReference type="Pfam" id="PF25876"/>
    </source>
</evidence>
<dbReference type="Pfam" id="PF25876">
    <property type="entry name" value="HH_MFP_RND"/>
    <property type="match status" value="1"/>
</dbReference>
<sequence length="440" mass="48155">MKQKKILPYLIGLVVVAIIFLVIGKKKGWFGEDFTISVATQKVESKTITEFITANGKIQPETEVKISPDVAGEIVELYVEEGDEVPQGKLLCVIKPEIYISAVNRSEAAVNSAKARLAQAKAQLIERELSYKRSKELYDKGTIPVAEFETAEAAYKVAESEVMAAEYSVRSAEASLSEAQEQLTKTKIYAPIPGTISALNVEKGERVVGTSMMSGTDMMTVADLEKMEVQVEVNENDIVKVMKGDTALVEVDAYLNRKFKGIVTEIANSASTTGTTADQVTNFDVKVLLLKDSYADLIQPEEGNRYPFRPGMSATVDILTETRDNVISVPISAVTTRIKKEGGGTEEIAEETETATPTETTEESATREEKQEVVFVLSGDRAKKVEVTTGIQDNASIEILKGLAEGDQVITAPYNAINRTLKDSMLVKVVKEEELFKTEK</sequence>
<feature type="domain" description="Multidrug resistance protein MdtA-like barrel-sandwich hybrid" evidence="5">
    <location>
        <begin position="63"/>
        <end position="208"/>
    </location>
</feature>
<gene>
    <name evidence="8" type="ORF">D1614_05530</name>
</gene>
<dbReference type="AlphaFoldDB" id="A0A399T5P0"/>
<dbReference type="Gene3D" id="2.40.30.170">
    <property type="match status" value="1"/>
</dbReference>
<name>A0A399T5P0_9BACT</name>
<evidence type="ECO:0000259" key="7">
    <source>
        <dbReference type="Pfam" id="PF25990"/>
    </source>
</evidence>
<proteinExistence type="inferred from homology"/>
<evidence type="ECO:0000256" key="2">
    <source>
        <dbReference type="SAM" id="MobiDB-lite"/>
    </source>
</evidence>
<accession>A0A399T5P0</accession>
<dbReference type="NCBIfam" id="TIGR01730">
    <property type="entry name" value="RND_mfp"/>
    <property type="match status" value="1"/>
</dbReference>
<dbReference type="InterPro" id="IPR006143">
    <property type="entry name" value="RND_pump_MFP"/>
</dbReference>
<dbReference type="Pfam" id="PF25917">
    <property type="entry name" value="BSH_RND"/>
    <property type="match status" value="1"/>
</dbReference>
<dbReference type="InterPro" id="IPR058625">
    <property type="entry name" value="MdtA-like_BSH"/>
</dbReference>
<keyword evidence="9" id="KW-1185">Reference proteome</keyword>
<reference evidence="8 9" key="1">
    <citation type="submission" date="2018-08" db="EMBL/GenBank/DDBJ databases">
        <title>Pallidiluteibacterium maritimus gen. nov., sp. nov., isolated from coastal sediment.</title>
        <authorList>
            <person name="Zhou L.Y."/>
        </authorList>
    </citation>
    <scope>NUCLEOTIDE SEQUENCE [LARGE SCALE GENOMIC DNA]</scope>
    <source>
        <strain evidence="8 9">XSD2</strain>
    </source>
</reference>